<dbReference type="RefSeq" id="YP_009639411.1">
    <property type="nucleotide sequence ID" value="NC_042349.1"/>
</dbReference>
<keyword evidence="3" id="KW-1185">Reference proteome</keyword>
<dbReference type="EMBL" id="MF580956">
    <property type="protein sequence ID" value="AUO78997.1"/>
    <property type="molecule type" value="Genomic_DNA"/>
</dbReference>
<evidence type="ECO:0000313" key="2">
    <source>
        <dbReference type="EMBL" id="AUO78997.1"/>
    </source>
</evidence>
<evidence type="ECO:0000256" key="1">
    <source>
        <dbReference type="SAM" id="MobiDB-lite"/>
    </source>
</evidence>
<organism evidence="2 3">
    <name type="scientific">Salinibacter phage M8CC-19</name>
    <dbReference type="NCBI Taxonomy" id="2681613"/>
    <lineage>
        <taxon>Viruses</taxon>
        <taxon>Duplodnaviria</taxon>
        <taxon>Heunggongvirae</taxon>
        <taxon>Uroviricota</taxon>
        <taxon>Caudoviricetes</taxon>
        <taxon>Kryptosalinivirus</taxon>
        <taxon>Kryptosalinivirus M8CC19</taxon>
    </lineage>
</organism>
<dbReference type="GeneID" id="40236203"/>
<dbReference type="KEGG" id="vg:40236203"/>
<dbReference type="Proteomes" id="UP000241693">
    <property type="component" value="Segment"/>
</dbReference>
<proteinExistence type="predicted"/>
<feature type="region of interest" description="Disordered" evidence="1">
    <location>
        <begin position="73"/>
        <end position="111"/>
    </location>
</feature>
<sequence length="111" mass="12246">MDSEVQEPAPQQIDLGGCRDLGKILSDARALSSHTRHHKAVTDEMVRTAERLSKRLEDLAEASYAFLAVTRFDGPQGNHADESNLTHGGENERIPRSTTTTEKQDVHAARP</sequence>
<name>A0A2I6UGF7_9CAUD</name>
<feature type="compositionally biased region" description="Basic and acidic residues" evidence="1">
    <location>
        <begin position="102"/>
        <end position="111"/>
    </location>
</feature>
<accession>A0A2I6UGF7</accession>
<protein>
    <submittedName>
        <fullName evidence="2">Uncharacterized protein</fullName>
    </submittedName>
</protein>
<reference evidence="2 3" key="1">
    <citation type="submission" date="2017-07" db="EMBL/GenBank/DDBJ databases">
        <title>Characterization of ecologically diverse viruses infecting co-occurring strains of cosmopolitan hyperhalophilic Bacteroidetes.</title>
        <authorList>
            <person name="Villamor J."/>
            <person name="Ramos-Barbero M.D."/>
            <person name="Gonzalez-Torres P."/>
            <person name="Gabaldon T."/>
            <person name="Rollesso-Mora R."/>
            <person name="Meseguer I."/>
            <person name="Martinez-Garcia M."/>
            <person name="Santos F."/>
            <person name="Anton J."/>
        </authorList>
    </citation>
    <scope>NUCLEOTIDE SEQUENCE [LARGE SCALE GENOMIC DNA]</scope>
</reference>
<feature type="compositionally biased region" description="Basic and acidic residues" evidence="1">
    <location>
        <begin position="79"/>
        <end position="95"/>
    </location>
</feature>
<evidence type="ECO:0000313" key="3">
    <source>
        <dbReference type="Proteomes" id="UP000241693"/>
    </source>
</evidence>